<dbReference type="EMBL" id="JADIKI010000019">
    <property type="protein sequence ID" value="MFK2853016.1"/>
    <property type="molecule type" value="Genomic_DNA"/>
</dbReference>
<feature type="transmembrane region" description="Helical" evidence="6">
    <location>
        <begin position="117"/>
        <end position="141"/>
    </location>
</feature>
<evidence type="ECO:0000313" key="7">
    <source>
        <dbReference type="EMBL" id="MFK2853016.1"/>
    </source>
</evidence>
<keyword evidence="4 6" id="KW-1133">Transmembrane helix</keyword>
<keyword evidence="2" id="KW-1003">Cell membrane</keyword>
<reference evidence="7 8" key="1">
    <citation type="submission" date="2020-10" db="EMBL/GenBank/DDBJ databases">
        <title>Phylogeny of dyella-like bacteria.</title>
        <authorList>
            <person name="Fu J."/>
        </authorList>
    </citation>
    <scope>NUCLEOTIDE SEQUENCE [LARGE SCALE GENOMIC DNA]</scope>
    <source>
        <strain evidence="7 8">DHG40</strain>
    </source>
</reference>
<evidence type="ECO:0000313" key="8">
    <source>
        <dbReference type="Proteomes" id="UP001620409"/>
    </source>
</evidence>
<evidence type="ECO:0000256" key="5">
    <source>
        <dbReference type="ARBA" id="ARBA00023136"/>
    </source>
</evidence>
<evidence type="ECO:0000256" key="3">
    <source>
        <dbReference type="ARBA" id="ARBA00022692"/>
    </source>
</evidence>
<feature type="transmembrane region" description="Helical" evidence="6">
    <location>
        <begin position="387"/>
        <end position="410"/>
    </location>
</feature>
<feature type="transmembrane region" description="Helical" evidence="6">
    <location>
        <begin position="331"/>
        <end position="351"/>
    </location>
</feature>
<feature type="transmembrane region" description="Helical" evidence="6">
    <location>
        <begin position="38"/>
        <end position="58"/>
    </location>
</feature>
<sequence length="475" mass="51815">MGYNHARSFFILLSTNVITKICWALTLLLLLRGLGVESFGVLATLWSAASIAAGLTDLGSGQVLLREGSRNHSLAQPLAIQAMIIQSALTCLIALILSIGAWWLVPMANLSPAQRACVIVLGILTPLVDWFQSLFTVYSQIGGRYGVYSRIRSIRFIAVLACLALAVAAGGKIVAVSVTYFLLTTAFALWMAKETWPLLPRPSNGSEPLPYKQLIKQGIPFLVVMTLTLAYGRIEVSTLGSFGYISIAGAYHIIYQLVLLMYSVSGMFFTVLNPRLYSHRGDRAALVSDFRETARWLSLLTWLTTPSLFIFAHPILVLIGGSGFDIYANMFRVLLLLIILIAPASTSLNFLLPLDRLHARVICDVVGIAMTTAGVILCCLQSHPEYTAYAAVVGYTLAATAAHSIIHGMLPGSTFALFSEYLSAASRALPSTLITWFAPGPWWFRASIGALSFCCLLLVTRHPISQHLRLRRLST</sequence>
<evidence type="ECO:0000256" key="1">
    <source>
        <dbReference type="ARBA" id="ARBA00004651"/>
    </source>
</evidence>
<protein>
    <submittedName>
        <fullName evidence="7">Lipopolysaccharide biosynthesis protein</fullName>
    </submittedName>
</protein>
<feature type="transmembrane region" description="Helical" evidence="6">
    <location>
        <begin position="357"/>
        <end position="380"/>
    </location>
</feature>
<feature type="transmembrane region" description="Helical" evidence="6">
    <location>
        <begin position="6"/>
        <end position="31"/>
    </location>
</feature>
<comment type="caution">
    <text evidence="7">The sequence shown here is derived from an EMBL/GenBank/DDBJ whole genome shotgun (WGS) entry which is preliminary data.</text>
</comment>
<feature type="transmembrane region" description="Helical" evidence="6">
    <location>
        <begin position="78"/>
        <end position="105"/>
    </location>
</feature>
<dbReference type="InterPro" id="IPR002797">
    <property type="entry name" value="Polysacc_synth"/>
</dbReference>
<feature type="transmembrane region" description="Helical" evidence="6">
    <location>
        <begin position="253"/>
        <end position="276"/>
    </location>
</feature>
<keyword evidence="5 6" id="KW-0472">Membrane</keyword>
<comment type="subcellular location">
    <subcellularLocation>
        <location evidence="1">Cell membrane</location>
        <topology evidence="1">Multi-pass membrane protein</topology>
    </subcellularLocation>
</comment>
<evidence type="ECO:0000256" key="4">
    <source>
        <dbReference type="ARBA" id="ARBA00022989"/>
    </source>
</evidence>
<name>A0ABW8IFA8_9GAMM</name>
<evidence type="ECO:0000256" key="2">
    <source>
        <dbReference type="ARBA" id="ARBA00022475"/>
    </source>
</evidence>
<organism evidence="7 8">
    <name type="scientific">Dyella humi</name>
    <dbReference type="NCBI Taxonomy" id="1770547"/>
    <lineage>
        <taxon>Bacteria</taxon>
        <taxon>Pseudomonadati</taxon>
        <taxon>Pseudomonadota</taxon>
        <taxon>Gammaproteobacteria</taxon>
        <taxon>Lysobacterales</taxon>
        <taxon>Rhodanobacteraceae</taxon>
        <taxon>Dyella</taxon>
    </lineage>
</organism>
<dbReference type="RefSeq" id="WP_380007471.1">
    <property type="nucleotide sequence ID" value="NZ_JADIKI010000019.1"/>
</dbReference>
<dbReference type="Pfam" id="PF01943">
    <property type="entry name" value="Polysacc_synt"/>
    <property type="match status" value="1"/>
</dbReference>
<accession>A0ABW8IFA8</accession>
<keyword evidence="8" id="KW-1185">Reference proteome</keyword>
<dbReference type="InterPro" id="IPR050833">
    <property type="entry name" value="Poly_Biosynth_Transport"/>
</dbReference>
<keyword evidence="3 6" id="KW-0812">Transmembrane</keyword>
<dbReference type="Proteomes" id="UP001620409">
    <property type="component" value="Unassembled WGS sequence"/>
</dbReference>
<gene>
    <name evidence="7" type="ORF">ISP18_00220</name>
</gene>
<proteinExistence type="predicted"/>
<dbReference type="PANTHER" id="PTHR30250">
    <property type="entry name" value="PST FAMILY PREDICTED COLANIC ACID TRANSPORTER"/>
    <property type="match status" value="1"/>
</dbReference>
<feature type="transmembrane region" description="Helical" evidence="6">
    <location>
        <begin position="296"/>
        <end position="319"/>
    </location>
</feature>
<feature type="transmembrane region" description="Helical" evidence="6">
    <location>
        <begin position="214"/>
        <end position="232"/>
    </location>
</feature>
<evidence type="ECO:0000256" key="6">
    <source>
        <dbReference type="SAM" id="Phobius"/>
    </source>
</evidence>
<dbReference type="PANTHER" id="PTHR30250:SF11">
    <property type="entry name" value="O-ANTIGEN TRANSPORTER-RELATED"/>
    <property type="match status" value="1"/>
</dbReference>
<feature type="transmembrane region" description="Helical" evidence="6">
    <location>
        <begin position="442"/>
        <end position="460"/>
    </location>
</feature>